<evidence type="ECO:0000313" key="1">
    <source>
        <dbReference type="EMBL" id="KAK7077582.1"/>
    </source>
</evidence>
<gene>
    <name evidence="1" type="primary">GTPBP4_2</name>
    <name evidence="1" type="ORF">SK128_022802</name>
</gene>
<protein>
    <submittedName>
        <fullName evidence="1">Nucleolar GTP-binding protein 1</fullName>
    </submittedName>
</protein>
<evidence type="ECO:0000313" key="2">
    <source>
        <dbReference type="Proteomes" id="UP001381693"/>
    </source>
</evidence>
<feature type="non-terminal residue" evidence="1">
    <location>
        <position position="1"/>
    </location>
</feature>
<sequence>PLLVACNKIDVMNLEKLEEQYPEKRAMITAIEKDNVPVLEMSTLTQEGVMAVKKQACDMLLAHRVDAKMRTKKADAILNRVHVAMPAQRDWKERKPCIPGKMIFLRFGAASRRT</sequence>
<dbReference type="PANTHER" id="PTHR45759">
    <property type="entry name" value="NUCLEOLAR GTP-BINDING PROTEIN 1"/>
    <property type="match status" value="1"/>
</dbReference>
<keyword evidence="2" id="KW-1185">Reference proteome</keyword>
<dbReference type="Gene3D" id="3.40.50.300">
    <property type="entry name" value="P-loop containing nucleotide triphosphate hydrolases"/>
    <property type="match status" value="1"/>
</dbReference>
<dbReference type="EMBL" id="JAXCGZ010008528">
    <property type="protein sequence ID" value="KAK7077582.1"/>
    <property type="molecule type" value="Genomic_DNA"/>
</dbReference>
<proteinExistence type="predicted"/>
<dbReference type="AlphaFoldDB" id="A0AAN8X6Q6"/>
<dbReference type="SUPFAM" id="SSF52540">
    <property type="entry name" value="P-loop containing nucleoside triphosphate hydrolases"/>
    <property type="match status" value="1"/>
</dbReference>
<dbReference type="Proteomes" id="UP001381693">
    <property type="component" value="Unassembled WGS sequence"/>
</dbReference>
<organism evidence="1 2">
    <name type="scientific">Halocaridina rubra</name>
    <name type="common">Hawaiian red shrimp</name>
    <dbReference type="NCBI Taxonomy" id="373956"/>
    <lineage>
        <taxon>Eukaryota</taxon>
        <taxon>Metazoa</taxon>
        <taxon>Ecdysozoa</taxon>
        <taxon>Arthropoda</taxon>
        <taxon>Crustacea</taxon>
        <taxon>Multicrustacea</taxon>
        <taxon>Malacostraca</taxon>
        <taxon>Eumalacostraca</taxon>
        <taxon>Eucarida</taxon>
        <taxon>Decapoda</taxon>
        <taxon>Pleocyemata</taxon>
        <taxon>Caridea</taxon>
        <taxon>Atyoidea</taxon>
        <taxon>Atyidae</taxon>
        <taxon>Halocaridina</taxon>
    </lineage>
</organism>
<comment type="caution">
    <text evidence="1">The sequence shown here is derived from an EMBL/GenBank/DDBJ whole genome shotgun (WGS) entry which is preliminary data.</text>
</comment>
<accession>A0AAN8X6Q6</accession>
<dbReference type="InterPro" id="IPR027417">
    <property type="entry name" value="P-loop_NTPase"/>
</dbReference>
<reference evidence="1 2" key="1">
    <citation type="submission" date="2023-11" db="EMBL/GenBank/DDBJ databases">
        <title>Halocaridina rubra genome assembly.</title>
        <authorList>
            <person name="Smith C."/>
        </authorList>
    </citation>
    <scope>NUCLEOTIDE SEQUENCE [LARGE SCALE GENOMIC DNA]</scope>
    <source>
        <strain evidence="1">EP-1</strain>
        <tissue evidence="1">Whole</tissue>
    </source>
</reference>
<name>A0AAN8X6Q6_HALRR</name>